<feature type="region of interest" description="Disordered" evidence="3">
    <location>
        <begin position="329"/>
        <end position="348"/>
    </location>
</feature>
<proteinExistence type="predicted"/>
<dbReference type="GO" id="GO:0050832">
    <property type="term" value="P:defense response to fungus"/>
    <property type="evidence" value="ECO:0007669"/>
    <property type="project" value="InterPro"/>
</dbReference>
<evidence type="ECO:0000256" key="1">
    <source>
        <dbReference type="ARBA" id="ARBA00004123"/>
    </source>
</evidence>
<dbReference type="InterPro" id="IPR033485">
    <property type="entry name" value="EMSY-LIKE_plant"/>
</dbReference>
<reference evidence="5 6" key="1">
    <citation type="submission" date="2024-01" db="EMBL/GenBank/DDBJ databases">
        <authorList>
            <person name="Waweru B."/>
        </authorList>
    </citation>
    <scope>NUCLEOTIDE SEQUENCE [LARGE SCALE GENOMIC DNA]</scope>
</reference>
<dbReference type="InterPro" id="IPR036142">
    <property type="entry name" value="ENT_dom-like_sf"/>
</dbReference>
<comment type="subcellular location">
    <subcellularLocation>
        <location evidence="1">Nucleus</location>
    </subcellularLocation>
</comment>
<feature type="region of interest" description="Disordered" evidence="3">
    <location>
        <begin position="164"/>
        <end position="257"/>
    </location>
</feature>
<dbReference type="FunFam" id="1.10.1240.40:FF:000003">
    <property type="entry name" value="Protein EMSY-LIKE 3 isoform A"/>
    <property type="match status" value="1"/>
</dbReference>
<name>A0AAV1RTQ9_9ROSI</name>
<dbReference type="Pfam" id="PF03735">
    <property type="entry name" value="ENT"/>
    <property type="match status" value="1"/>
</dbReference>
<evidence type="ECO:0000259" key="4">
    <source>
        <dbReference type="PROSITE" id="PS51138"/>
    </source>
</evidence>
<feature type="region of interest" description="Disordered" evidence="3">
    <location>
        <begin position="436"/>
        <end position="502"/>
    </location>
</feature>
<dbReference type="GO" id="GO:0005634">
    <property type="term" value="C:nucleus"/>
    <property type="evidence" value="ECO:0007669"/>
    <property type="project" value="UniProtKB-SubCell"/>
</dbReference>
<dbReference type="EMBL" id="CAWUPB010001157">
    <property type="protein sequence ID" value="CAK7339220.1"/>
    <property type="molecule type" value="Genomic_DNA"/>
</dbReference>
<keyword evidence="6" id="KW-1185">Reference proteome</keyword>
<dbReference type="Gene3D" id="1.10.1240.40">
    <property type="entry name" value="ENT domain"/>
    <property type="match status" value="1"/>
</dbReference>
<protein>
    <recommendedName>
        <fullName evidence="4">ENT domain-containing protein</fullName>
    </recommendedName>
</protein>
<dbReference type="PANTHER" id="PTHR33432:SF27">
    <property type="entry name" value="PROTEIN EMSY-LIKE 3"/>
    <property type="match status" value="1"/>
</dbReference>
<comment type="caution">
    <text evidence="5">The sequence shown here is derived from an EMBL/GenBank/DDBJ whole genome shotgun (WGS) entry which is preliminary data.</text>
</comment>
<feature type="compositionally biased region" description="Polar residues" evidence="3">
    <location>
        <begin position="166"/>
        <end position="176"/>
    </location>
</feature>
<dbReference type="Proteomes" id="UP001314170">
    <property type="component" value="Unassembled WGS sequence"/>
</dbReference>
<feature type="domain" description="ENT" evidence="4">
    <location>
        <begin position="93"/>
        <end position="180"/>
    </location>
</feature>
<dbReference type="AlphaFoldDB" id="A0AAV1RTQ9"/>
<dbReference type="CDD" id="cd20404">
    <property type="entry name" value="Tudor_Agenet_AtEML-like"/>
    <property type="match status" value="1"/>
</dbReference>
<evidence type="ECO:0000313" key="6">
    <source>
        <dbReference type="Proteomes" id="UP001314170"/>
    </source>
</evidence>
<keyword evidence="2" id="KW-0539">Nucleus</keyword>
<gene>
    <name evidence="5" type="ORF">DCAF_LOCUS14270</name>
</gene>
<accession>A0AAV1RTQ9</accession>
<dbReference type="SMART" id="SM01191">
    <property type="entry name" value="ENT"/>
    <property type="match status" value="1"/>
</dbReference>
<dbReference type="SUPFAM" id="SSF63748">
    <property type="entry name" value="Tudor/PWWP/MBT"/>
    <property type="match status" value="1"/>
</dbReference>
<dbReference type="SUPFAM" id="SSF158639">
    <property type="entry name" value="ENT-like"/>
    <property type="match status" value="1"/>
</dbReference>
<sequence length="502" mass="55302">MDIEDLDSSACICEEVSWFVTVVEFIICDSKAESDGLDFLGVEMDYELSDSSGTDDDLPPTHRGRFQSGVRTAGNGRSGVGGAASQPRLHSDMETQIHNIEQEAYTSVLRAFKAQSDAITWEKESLITELRKELRVSDEEHRELLARVNSDDMIRRIREWRKANGIQPSMPSSAQPSHDPIASPTVSGSRKKQKTSQSVASLSMGAPSPVLHPSMQPSTSALRRGPPPGSGNKKPKSSMQQRSTGLSGRAQVASRGSSGAFATNELIGKKVWTRWPEDNHFYEAVITDYNPVEGRHALVYDIYTADETWEWVNLKEISPEDIRWEDEEPGLFRRGGRPGPGRGNKKAIARGGAVVAAGRGRGTTKGQSKKDFPLTQNGIGKKAMGDIEILHTDTLIKEVEKVFGASHPDPLEIEKAKKVLREQELALVNAIARLEDASDGESDEGEHPYPHAQSMDQDQGWRKRPYDEIVGEGRGIEGSDGNKMARNGRMVPSDQHDENYDT</sequence>
<evidence type="ECO:0000256" key="3">
    <source>
        <dbReference type="SAM" id="MobiDB-lite"/>
    </source>
</evidence>
<feature type="region of interest" description="Disordered" evidence="3">
    <location>
        <begin position="358"/>
        <end position="377"/>
    </location>
</feature>
<dbReference type="Gene3D" id="2.30.30.140">
    <property type="match status" value="1"/>
</dbReference>
<evidence type="ECO:0000313" key="5">
    <source>
        <dbReference type="EMBL" id="CAK7339220.1"/>
    </source>
</evidence>
<evidence type="ECO:0000256" key="2">
    <source>
        <dbReference type="ARBA" id="ARBA00023242"/>
    </source>
</evidence>
<dbReference type="PANTHER" id="PTHR33432">
    <property type="entry name" value="PROTEIN EMSY-LIKE 4"/>
    <property type="match status" value="1"/>
</dbReference>
<dbReference type="InterPro" id="IPR005491">
    <property type="entry name" value="ENT_dom"/>
</dbReference>
<organism evidence="5 6">
    <name type="scientific">Dovyalis caffra</name>
    <dbReference type="NCBI Taxonomy" id="77055"/>
    <lineage>
        <taxon>Eukaryota</taxon>
        <taxon>Viridiplantae</taxon>
        <taxon>Streptophyta</taxon>
        <taxon>Embryophyta</taxon>
        <taxon>Tracheophyta</taxon>
        <taxon>Spermatophyta</taxon>
        <taxon>Magnoliopsida</taxon>
        <taxon>eudicotyledons</taxon>
        <taxon>Gunneridae</taxon>
        <taxon>Pentapetalae</taxon>
        <taxon>rosids</taxon>
        <taxon>fabids</taxon>
        <taxon>Malpighiales</taxon>
        <taxon>Salicaceae</taxon>
        <taxon>Flacourtieae</taxon>
        <taxon>Dovyalis</taxon>
    </lineage>
</organism>
<dbReference type="PROSITE" id="PS51138">
    <property type="entry name" value="ENT"/>
    <property type="match status" value="1"/>
</dbReference>